<evidence type="ECO:0000256" key="4">
    <source>
        <dbReference type="ARBA" id="ARBA00022475"/>
    </source>
</evidence>
<keyword evidence="4" id="KW-1003">Cell membrane</keyword>
<dbReference type="GO" id="GO:0038023">
    <property type="term" value="F:signaling receptor activity"/>
    <property type="evidence" value="ECO:0007669"/>
    <property type="project" value="InterPro"/>
</dbReference>
<dbReference type="AlphaFoldDB" id="A0AA36GSZ7"/>
<feature type="binding site" evidence="13">
    <location>
        <position position="310"/>
    </location>
    <ligand>
        <name>L-glutamate</name>
        <dbReference type="ChEBI" id="CHEBI:29985"/>
    </ligand>
</feature>
<protein>
    <submittedName>
        <fullName evidence="19">Uncharacterized protein</fullName>
    </submittedName>
</protein>
<dbReference type="Pfam" id="PF00060">
    <property type="entry name" value="Lig_chan"/>
    <property type="match status" value="1"/>
</dbReference>
<dbReference type="GO" id="GO:0015276">
    <property type="term" value="F:ligand-gated monoatomic ion channel activity"/>
    <property type="evidence" value="ECO:0007669"/>
    <property type="project" value="InterPro"/>
</dbReference>
<dbReference type="Gene3D" id="3.40.190.10">
    <property type="entry name" value="Periplasmic binding protein-like II"/>
    <property type="match status" value="2"/>
</dbReference>
<keyword evidence="11" id="KW-1071">Ligand-gated ion channel</keyword>
<feature type="domain" description="Ionotropic glutamate receptor C-terminal" evidence="17">
    <location>
        <begin position="57"/>
        <end position="455"/>
    </location>
</feature>
<evidence type="ECO:0000256" key="9">
    <source>
        <dbReference type="ARBA" id="ARBA00023170"/>
    </source>
</evidence>
<keyword evidence="15" id="KW-1015">Disulfide bond</keyword>
<keyword evidence="20" id="KW-1185">Reference proteome</keyword>
<sequence length="512" mass="58281">MERLKIDYSMDVRAKVFRIESSSTKETYSKEIASWTVANKVELLYGNIDVDINTIKTYRIVTALQPPFVQLSGDPEKPYEGFCIDLIDMICEELNFTYTIYEVEDGLFGAIDQSGNWNGLIAALVSGSADIALASLSATPERELAVDFTLPYYRPVGTAILMKKQDVRYSMFEFTEVLEWQVWLSIAAAYLLASITLRLFDKFSPYSNTNKKEKKMQSSIDMGNRVFTLKECLWFCMTSLTSQGGGEVPKNISGRIVAATWWLFGFIIVSSYSANLGAFLTASRLEQSIKTLEDLAGQYKVKYAPIEGSSEEAYFRNMAELEERFYTIWRNMAMNESMSQQGRTPLPIWDYPVQDKYTKMWRFMQETEFPSNMDEAVDRVLTSEEGFAYLGDANEIRYSLLTNCQLQQVGTEFARSSYAIAVQSGHGLKDQINNAIRMLTGNGRLHLLEEKWWYKNSNKVVCPETSLENGMAIQNVGGVFIIILLAITLSAIAFTIEYTYYRRSNVIIAEHY</sequence>
<feature type="transmembrane region" description="Helical" evidence="16">
    <location>
        <begin position="261"/>
        <end position="282"/>
    </location>
</feature>
<dbReference type="SMART" id="SM00079">
    <property type="entry name" value="PBPe"/>
    <property type="match status" value="1"/>
</dbReference>
<dbReference type="Pfam" id="PF10613">
    <property type="entry name" value="Lig_chan-Glu_bd"/>
    <property type="match status" value="1"/>
</dbReference>
<dbReference type="PANTHER" id="PTHR18966">
    <property type="entry name" value="IONOTROPIC GLUTAMATE RECEPTOR"/>
    <property type="match status" value="1"/>
</dbReference>
<evidence type="ECO:0000256" key="3">
    <source>
        <dbReference type="ARBA" id="ARBA00022448"/>
    </source>
</evidence>
<feature type="transmembrane region" description="Helical" evidence="16">
    <location>
        <begin position="476"/>
        <end position="496"/>
    </location>
</feature>
<evidence type="ECO:0000256" key="6">
    <source>
        <dbReference type="ARBA" id="ARBA00022989"/>
    </source>
</evidence>
<gene>
    <name evidence="19" type="ORF">CYNAS_LOCUS9625</name>
</gene>
<evidence type="ECO:0000256" key="8">
    <source>
        <dbReference type="ARBA" id="ARBA00023136"/>
    </source>
</evidence>
<feature type="domain" description="Ionotropic glutamate receptor L-glutamate and glycine-binding" evidence="18">
    <location>
        <begin position="67"/>
        <end position="126"/>
    </location>
</feature>
<dbReference type="InterPro" id="IPR019594">
    <property type="entry name" value="Glu/Gly-bd"/>
</dbReference>
<dbReference type="PRINTS" id="PR00177">
    <property type="entry name" value="NMDARECEPTOR"/>
</dbReference>
<keyword evidence="9" id="KW-0675">Receptor</keyword>
<accession>A0AA36GSZ7</accession>
<dbReference type="EMBL" id="CATQJL010000223">
    <property type="protein sequence ID" value="CAJ0597642.1"/>
    <property type="molecule type" value="Genomic_DNA"/>
</dbReference>
<dbReference type="GO" id="GO:0005886">
    <property type="term" value="C:plasma membrane"/>
    <property type="evidence" value="ECO:0007669"/>
    <property type="project" value="UniProtKB-SubCell"/>
</dbReference>
<feature type="binding site" evidence="13">
    <location>
        <position position="137"/>
    </location>
    <ligand>
        <name>L-glutamate</name>
        <dbReference type="ChEBI" id="CHEBI:29985"/>
    </ligand>
</feature>
<reference evidence="19" key="1">
    <citation type="submission" date="2023-07" db="EMBL/GenBank/DDBJ databases">
        <authorList>
            <consortium name="CYATHOMIX"/>
        </authorList>
    </citation>
    <scope>NUCLEOTIDE SEQUENCE</scope>
    <source>
        <strain evidence="19">N/A</strain>
    </source>
</reference>
<evidence type="ECO:0000313" key="19">
    <source>
        <dbReference type="EMBL" id="CAJ0597642.1"/>
    </source>
</evidence>
<comment type="caution">
    <text evidence="19">The sequence shown here is derived from an EMBL/GenBank/DDBJ whole genome shotgun (WGS) entry which is preliminary data.</text>
</comment>
<evidence type="ECO:0000256" key="13">
    <source>
        <dbReference type="PIRSR" id="PIRSR601508-1"/>
    </source>
</evidence>
<feature type="binding site" evidence="13">
    <location>
        <position position="392"/>
    </location>
    <ligand>
        <name>L-glutamate</name>
        <dbReference type="ChEBI" id="CHEBI:29985"/>
    </ligand>
</feature>
<name>A0AA36GSZ7_CYLNA</name>
<evidence type="ECO:0000256" key="11">
    <source>
        <dbReference type="ARBA" id="ARBA00023286"/>
    </source>
</evidence>
<evidence type="ECO:0000256" key="1">
    <source>
        <dbReference type="ARBA" id="ARBA00004651"/>
    </source>
</evidence>
<evidence type="ECO:0000259" key="17">
    <source>
        <dbReference type="SMART" id="SM00079"/>
    </source>
</evidence>
<evidence type="ECO:0000256" key="15">
    <source>
        <dbReference type="PIRSR" id="PIRSR601508-3"/>
    </source>
</evidence>
<feature type="site" description="Interaction with the cone snail toxin Con-ikot-ikot" evidence="14">
    <location>
        <position position="316"/>
    </location>
</feature>
<evidence type="ECO:0000313" key="20">
    <source>
        <dbReference type="Proteomes" id="UP001176961"/>
    </source>
</evidence>
<evidence type="ECO:0000256" key="10">
    <source>
        <dbReference type="ARBA" id="ARBA00023180"/>
    </source>
</evidence>
<dbReference type="FunFam" id="1.10.287.70:FF:000143">
    <property type="entry name" value="Probable glutamate receptor"/>
    <property type="match status" value="1"/>
</dbReference>
<dbReference type="SMART" id="SM00918">
    <property type="entry name" value="Lig_chan-Glu_bd"/>
    <property type="match status" value="1"/>
</dbReference>
<dbReference type="Proteomes" id="UP001176961">
    <property type="component" value="Unassembled WGS sequence"/>
</dbReference>
<evidence type="ECO:0000256" key="14">
    <source>
        <dbReference type="PIRSR" id="PIRSR601508-2"/>
    </source>
</evidence>
<evidence type="ECO:0000256" key="2">
    <source>
        <dbReference type="ARBA" id="ARBA00008685"/>
    </source>
</evidence>
<feature type="disulfide bond" evidence="15">
    <location>
        <begin position="404"/>
        <end position="462"/>
    </location>
</feature>
<keyword evidence="8 16" id="KW-0472">Membrane</keyword>
<evidence type="ECO:0000256" key="5">
    <source>
        <dbReference type="ARBA" id="ARBA00022692"/>
    </source>
</evidence>
<dbReference type="InterPro" id="IPR001508">
    <property type="entry name" value="Iono_Glu_rcpt_met"/>
</dbReference>
<keyword evidence="12" id="KW-0407">Ion channel</keyword>
<dbReference type="SUPFAM" id="SSF81324">
    <property type="entry name" value="Voltage-gated potassium channels"/>
    <property type="match status" value="1"/>
</dbReference>
<dbReference type="Gene3D" id="1.10.287.70">
    <property type="match status" value="1"/>
</dbReference>
<keyword evidence="6 16" id="KW-1133">Transmembrane helix</keyword>
<keyword evidence="3" id="KW-0813">Transport</keyword>
<evidence type="ECO:0000259" key="18">
    <source>
        <dbReference type="SMART" id="SM00918"/>
    </source>
</evidence>
<evidence type="ECO:0000256" key="7">
    <source>
        <dbReference type="ARBA" id="ARBA00023065"/>
    </source>
</evidence>
<feature type="transmembrane region" description="Helical" evidence="16">
    <location>
        <begin position="180"/>
        <end position="201"/>
    </location>
</feature>
<dbReference type="FunFam" id="3.40.190.10:FF:000024">
    <property type="entry name" value="Glutamate receptor, ionotropic, delta 1"/>
    <property type="match status" value="1"/>
</dbReference>
<dbReference type="InterPro" id="IPR015683">
    <property type="entry name" value="Ionotropic_Glu_rcpt"/>
</dbReference>
<evidence type="ECO:0000256" key="16">
    <source>
        <dbReference type="SAM" id="Phobius"/>
    </source>
</evidence>
<dbReference type="SUPFAM" id="SSF53850">
    <property type="entry name" value="Periplasmic binding protein-like II"/>
    <property type="match status" value="1"/>
</dbReference>
<comment type="subcellular location">
    <subcellularLocation>
        <location evidence="1">Cell membrane</location>
        <topology evidence="1">Multi-pass membrane protein</topology>
    </subcellularLocation>
</comment>
<dbReference type="InterPro" id="IPR001320">
    <property type="entry name" value="Iontro_rcpt_C"/>
</dbReference>
<keyword evidence="5 16" id="KW-0812">Transmembrane</keyword>
<keyword evidence="10" id="KW-0325">Glycoprotein</keyword>
<feature type="binding site" evidence="13">
    <location>
        <position position="142"/>
    </location>
    <ligand>
        <name>L-glutamate</name>
        <dbReference type="ChEBI" id="CHEBI:29985"/>
    </ligand>
</feature>
<comment type="similarity">
    <text evidence="2">Belongs to the glutamate-gated ion channel (TC 1.A.10.1) family.</text>
</comment>
<proteinExistence type="inferred from homology"/>
<keyword evidence="7" id="KW-0406">Ion transport</keyword>
<organism evidence="19 20">
    <name type="scientific">Cylicocyclus nassatus</name>
    <name type="common">Nematode worm</name>
    <dbReference type="NCBI Taxonomy" id="53992"/>
    <lineage>
        <taxon>Eukaryota</taxon>
        <taxon>Metazoa</taxon>
        <taxon>Ecdysozoa</taxon>
        <taxon>Nematoda</taxon>
        <taxon>Chromadorea</taxon>
        <taxon>Rhabditida</taxon>
        <taxon>Rhabditina</taxon>
        <taxon>Rhabditomorpha</taxon>
        <taxon>Strongyloidea</taxon>
        <taxon>Strongylidae</taxon>
        <taxon>Cylicocyclus</taxon>
    </lineage>
</organism>
<feature type="site" description="Crucial to convey clamshell closure to channel opening" evidence="14">
    <location>
        <position position="289"/>
    </location>
</feature>
<evidence type="ECO:0000256" key="12">
    <source>
        <dbReference type="ARBA" id="ARBA00023303"/>
    </source>
</evidence>